<dbReference type="GO" id="GO:0022900">
    <property type="term" value="P:electron transport chain"/>
    <property type="evidence" value="ECO:0007669"/>
    <property type="project" value="InterPro"/>
</dbReference>
<keyword evidence="2" id="KW-0597">Phosphoprotein</keyword>
<dbReference type="AlphaFoldDB" id="A0A382D397"/>
<dbReference type="GO" id="GO:0009055">
    <property type="term" value="F:electron transfer activity"/>
    <property type="evidence" value="ECO:0007669"/>
    <property type="project" value="InterPro"/>
</dbReference>
<evidence type="ECO:0000256" key="2">
    <source>
        <dbReference type="ARBA" id="ARBA00022553"/>
    </source>
</evidence>
<keyword evidence="1" id="KW-0813">Transport</keyword>
<dbReference type="InterPro" id="IPR007329">
    <property type="entry name" value="FMN-bd"/>
</dbReference>
<keyword evidence="3" id="KW-0285">Flavoprotein</keyword>
<dbReference type="Pfam" id="PF04205">
    <property type="entry name" value="FMN_bind"/>
    <property type="match status" value="1"/>
</dbReference>
<sequence>VVSFSILTAGLREETESLIYDHYGDSVSVLFKKMPIPPEIKSMAEKNARLHFMLNQIYVWEIFQKDSLVGLAYLDNVKGKSQPITYAVFYDLNGNVIDSHIIKYREPIGGEVANRHWLKQFLGKFTNSDYQVGKNIDGISGATISVNAVTRGIHRSTFVIDFLLNKHDE</sequence>
<evidence type="ECO:0000256" key="1">
    <source>
        <dbReference type="ARBA" id="ARBA00022448"/>
    </source>
</evidence>
<evidence type="ECO:0000256" key="4">
    <source>
        <dbReference type="ARBA" id="ARBA00022643"/>
    </source>
</evidence>
<evidence type="ECO:0000256" key="5">
    <source>
        <dbReference type="ARBA" id="ARBA00022982"/>
    </source>
</evidence>
<protein>
    <recommendedName>
        <fullName evidence="6">FMN-binding domain-containing protein</fullName>
    </recommendedName>
</protein>
<evidence type="ECO:0000256" key="3">
    <source>
        <dbReference type="ARBA" id="ARBA00022630"/>
    </source>
</evidence>
<keyword evidence="4" id="KW-0288">FMN</keyword>
<name>A0A382D397_9ZZZZ</name>
<dbReference type="PANTHER" id="PTHR36118">
    <property type="entry name" value="ION-TRANSLOCATING OXIDOREDUCTASE COMPLEX SUBUNIT G"/>
    <property type="match status" value="1"/>
</dbReference>
<gene>
    <name evidence="7" type="ORF">METZ01_LOCUS185639</name>
</gene>
<reference evidence="7" key="1">
    <citation type="submission" date="2018-05" db="EMBL/GenBank/DDBJ databases">
        <authorList>
            <person name="Lanie J.A."/>
            <person name="Ng W.-L."/>
            <person name="Kazmierczak K.M."/>
            <person name="Andrzejewski T.M."/>
            <person name="Davidsen T.M."/>
            <person name="Wayne K.J."/>
            <person name="Tettelin H."/>
            <person name="Glass J.I."/>
            <person name="Rusch D."/>
            <person name="Podicherti R."/>
            <person name="Tsui H.-C.T."/>
            <person name="Winkler M.E."/>
        </authorList>
    </citation>
    <scope>NUCLEOTIDE SEQUENCE</scope>
</reference>
<proteinExistence type="predicted"/>
<dbReference type="PANTHER" id="PTHR36118:SF1">
    <property type="entry name" value="ION-TRANSLOCATING OXIDOREDUCTASE COMPLEX SUBUNIT G"/>
    <property type="match status" value="1"/>
</dbReference>
<dbReference type="SMART" id="SM00900">
    <property type="entry name" value="FMN_bind"/>
    <property type="match status" value="1"/>
</dbReference>
<dbReference type="InterPro" id="IPR010209">
    <property type="entry name" value="Ion_transpt_RnfG/RsxG"/>
</dbReference>
<dbReference type="EMBL" id="UINC01037383">
    <property type="protein sequence ID" value="SVB32785.1"/>
    <property type="molecule type" value="Genomic_DNA"/>
</dbReference>
<evidence type="ECO:0000259" key="6">
    <source>
        <dbReference type="SMART" id="SM00900"/>
    </source>
</evidence>
<keyword evidence="5" id="KW-0249">Electron transport</keyword>
<feature type="domain" description="FMN-binding" evidence="6">
    <location>
        <begin position="79"/>
        <end position="160"/>
    </location>
</feature>
<organism evidence="7">
    <name type="scientific">marine metagenome</name>
    <dbReference type="NCBI Taxonomy" id="408172"/>
    <lineage>
        <taxon>unclassified sequences</taxon>
        <taxon>metagenomes</taxon>
        <taxon>ecological metagenomes</taxon>
    </lineage>
</organism>
<feature type="non-terminal residue" evidence="7">
    <location>
        <position position="1"/>
    </location>
</feature>
<evidence type="ECO:0000313" key="7">
    <source>
        <dbReference type="EMBL" id="SVB32785.1"/>
    </source>
</evidence>
<dbReference type="GO" id="GO:0010181">
    <property type="term" value="F:FMN binding"/>
    <property type="evidence" value="ECO:0007669"/>
    <property type="project" value="InterPro"/>
</dbReference>
<accession>A0A382D397</accession>
<dbReference type="GO" id="GO:0005886">
    <property type="term" value="C:plasma membrane"/>
    <property type="evidence" value="ECO:0007669"/>
    <property type="project" value="InterPro"/>
</dbReference>